<gene>
    <name evidence="3" type="ORF">DFP72DRAFT_26126</name>
</gene>
<name>A0A8H6IKT8_9AGAR</name>
<comment type="caution">
    <text evidence="3">The sequence shown here is derived from an EMBL/GenBank/DDBJ whole genome shotgun (WGS) entry which is preliminary data.</text>
</comment>
<dbReference type="AlphaFoldDB" id="A0A8H6IKT8"/>
<evidence type="ECO:0000313" key="3">
    <source>
        <dbReference type="EMBL" id="KAF6766613.1"/>
    </source>
</evidence>
<protein>
    <submittedName>
        <fullName evidence="3">PLC-like phosphodiesterase</fullName>
    </submittedName>
</protein>
<organism evidence="3 4">
    <name type="scientific">Ephemerocybe angulata</name>
    <dbReference type="NCBI Taxonomy" id="980116"/>
    <lineage>
        <taxon>Eukaryota</taxon>
        <taxon>Fungi</taxon>
        <taxon>Dikarya</taxon>
        <taxon>Basidiomycota</taxon>
        <taxon>Agaricomycotina</taxon>
        <taxon>Agaricomycetes</taxon>
        <taxon>Agaricomycetidae</taxon>
        <taxon>Agaricales</taxon>
        <taxon>Agaricineae</taxon>
        <taxon>Psathyrellaceae</taxon>
        <taxon>Ephemerocybe</taxon>
    </lineage>
</organism>
<feature type="compositionally biased region" description="Low complexity" evidence="1">
    <location>
        <begin position="318"/>
        <end position="334"/>
    </location>
</feature>
<dbReference type="OrthoDB" id="7984201at2759"/>
<dbReference type="Proteomes" id="UP000521943">
    <property type="component" value="Unassembled WGS sequence"/>
</dbReference>
<dbReference type="Gene3D" id="3.20.20.190">
    <property type="entry name" value="Phosphatidylinositol (PI) phosphodiesterase"/>
    <property type="match status" value="1"/>
</dbReference>
<evidence type="ECO:0000256" key="1">
    <source>
        <dbReference type="SAM" id="MobiDB-lite"/>
    </source>
</evidence>
<feature type="region of interest" description="Disordered" evidence="1">
    <location>
        <begin position="313"/>
        <end position="339"/>
    </location>
</feature>
<keyword evidence="4" id="KW-1185">Reference proteome</keyword>
<dbReference type="EMBL" id="JACGCI010000001">
    <property type="protein sequence ID" value="KAF6766613.1"/>
    <property type="molecule type" value="Genomic_DNA"/>
</dbReference>
<dbReference type="GO" id="GO:0008081">
    <property type="term" value="F:phosphoric diester hydrolase activity"/>
    <property type="evidence" value="ECO:0007669"/>
    <property type="project" value="InterPro"/>
</dbReference>
<dbReference type="GO" id="GO:0006629">
    <property type="term" value="P:lipid metabolic process"/>
    <property type="evidence" value="ECO:0007669"/>
    <property type="project" value="InterPro"/>
</dbReference>
<reference evidence="3 4" key="1">
    <citation type="submission" date="2020-07" db="EMBL/GenBank/DDBJ databases">
        <title>Comparative genomics of pyrophilous fungi reveals a link between fire events and developmental genes.</title>
        <authorList>
            <consortium name="DOE Joint Genome Institute"/>
            <person name="Steindorff A.S."/>
            <person name="Carver A."/>
            <person name="Calhoun S."/>
            <person name="Stillman K."/>
            <person name="Liu H."/>
            <person name="Lipzen A."/>
            <person name="Pangilinan J."/>
            <person name="Labutti K."/>
            <person name="Bruns T.D."/>
            <person name="Grigoriev I.V."/>
        </authorList>
    </citation>
    <scope>NUCLEOTIDE SEQUENCE [LARGE SCALE GENOMIC DNA]</scope>
    <source>
        <strain evidence="3 4">CBS 144469</strain>
    </source>
</reference>
<dbReference type="InterPro" id="IPR051057">
    <property type="entry name" value="PI-PLC_domain"/>
</dbReference>
<dbReference type="PANTHER" id="PTHR13593:SF140">
    <property type="entry name" value="PLC-LIKE PHOSPHODIESTERASE"/>
    <property type="match status" value="1"/>
</dbReference>
<sequence length="367" mass="38226">MKLYAAGILAILNAALAVSATTTPAKRATVCNGHAELCERSFGAVTYVGTHDSYAIGAASNLAVNQDQDITTQLNDGVRMLQMQAHNQNNVIRLCHSTCVLLDGGTLETYLTTVKSWLDANPNEVLSLLIVNIDNMPASAYGAVFTKVGLDAVSYAPPSTPLAATAWPTLGAMIDSGKRLVTFLDNQADTAAVPYLLDEFTNVWETQFNVIDVAKFDCSVNRTKGDTGTQMFLVNHFLDKVLLGQPVPFVEQLNVTNAASGAGSLGAHVQTCRDSQGRAPNFLLVDFYEYGAGSVFEVAAGINGVTYAPTTPIATPRSANATSGTGASNTTGGNTTKGGNGAASTFSGNVIGSLVAGIVFACSALVL</sequence>
<dbReference type="SUPFAM" id="SSF51695">
    <property type="entry name" value="PLC-like phosphodiesterases"/>
    <property type="match status" value="1"/>
</dbReference>
<dbReference type="CDD" id="cd08588">
    <property type="entry name" value="PI-PLCc_At5g67130_like"/>
    <property type="match status" value="1"/>
</dbReference>
<feature type="signal peptide" evidence="2">
    <location>
        <begin position="1"/>
        <end position="20"/>
    </location>
</feature>
<proteinExistence type="predicted"/>
<feature type="chain" id="PRO_5034157212" evidence="2">
    <location>
        <begin position="21"/>
        <end position="367"/>
    </location>
</feature>
<evidence type="ECO:0000256" key="2">
    <source>
        <dbReference type="SAM" id="SignalP"/>
    </source>
</evidence>
<evidence type="ECO:0000313" key="4">
    <source>
        <dbReference type="Proteomes" id="UP000521943"/>
    </source>
</evidence>
<keyword evidence="2" id="KW-0732">Signal</keyword>
<dbReference type="PANTHER" id="PTHR13593">
    <property type="match status" value="1"/>
</dbReference>
<dbReference type="InterPro" id="IPR017946">
    <property type="entry name" value="PLC-like_Pdiesterase_TIM-brl"/>
</dbReference>
<dbReference type="Pfam" id="PF26146">
    <property type="entry name" value="PI-PLC_X"/>
    <property type="match status" value="1"/>
</dbReference>
<accession>A0A8H6IKT8</accession>